<feature type="signal peptide" evidence="2">
    <location>
        <begin position="1"/>
        <end position="36"/>
    </location>
</feature>
<gene>
    <name evidence="3" type="ORF">ENP23_19000</name>
</gene>
<protein>
    <submittedName>
        <fullName evidence="3">DUF3999 domain-containing protein</fullName>
    </submittedName>
</protein>
<organism evidence="3">
    <name type="scientific">Pseudomonas graminis</name>
    <dbReference type="NCBI Taxonomy" id="158627"/>
    <lineage>
        <taxon>Bacteria</taxon>
        <taxon>Pseudomonadati</taxon>
        <taxon>Pseudomonadota</taxon>
        <taxon>Gammaproteobacteria</taxon>
        <taxon>Pseudomonadales</taxon>
        <taxon>Pseudomonadaceae</taxon>
        <taxon>Pseudomonas</taxon>
    </lineage>
</organism>
<dbReference type="InterPro" id="IPR025060">
    <property type="entry name" value="DUF3999"/>
</dbReference>
<keyword evidence="1" id="KW-0812">Transmembrane</keyword>
<comment type="caution">
    <text evidence="3">The sequence shown here is derived from an EMBL/GenBank/DDBJ whole genome shotgun (WGS) entry which is preliminary data.</text>
</comment>
<keyword evidence="1" id="KW-0472">Membrane</keyword>
<keyword evidence="2" id="KW-0732">Signal</keyword>
<reference evidence="3" key="1">
    <citation type="journal article" date="2020" name="mSystems">
        <title>Genome- and Community-Level Interaction Insights into Carbon Utilization and Element Cycling Functions of Hydrothermarchaeota in Hydrothermal Sediment.</title>
        <authorList>
            <person name="Zhou Z."/>
            <person name="Liu Y."/>
            <person name="Xu W."/>
            <person name="Pan J."/>
            <person name="Luo Z.H."/>
            <person name="Li M."/>
        </authorList>
    </citation>
    <scope>NUCLEOTIDE SEQUENCE [LARGE SCALE GENOMIC DNA]</scope>
    <source>
        <strain evidence="3">SpSt-200</strain>
    </source>
</reference>
<sequence>MKRVRSVQLSRQFVIKAALLAPLLGSLLCAAPLSQAEDLPDDFTTHAPLTVSGEGPWYRLELPLGVQLNARQSTLNDVRVFNADGQAQPYAITQSPPQRAAEASPVSVKWFPLYNSDAAKDAEPKIRVERTPTGTLVEVQPQGEIEAGEEILRGWLLDTSAINAPLDQLILDWSSERDGFQRFSIEASDDLQHWQRWGEGQVARLSFAEELVEQRVVNLPGRSARYLRLLWKSPLSAPTLNAVQLISTQPGVLPLSWSPAINGRVEKPGVYVWQLPVALPLERMRIDIAQPNSLAPATLYGRRDSNAPWQMIDNGLLYRLSQNGQDVVQDEMELPGNVVQQLKLEVDDRGGGLGNDAPTLSFAVRATQMVFLGRGAPPYSLAVGNATVKSAALPLATLIPGVSPEKLAALGSASMAATPVAPVAPAAPVEASGPDMKRIGLWAVLILGVIFLAWMALGTLRGSRSK</sequence>
<proteinExistence type="predicted"/>
<feature type="transmembrane region" description="Helical" evidence="1">
    <location>
        <begin position="439"/>
        <end position="460"/>
    </location>
</feature>
<evidence type="ECO:0000256" key="2">
    <source>
        <dbReference type="SAM" id="SignalP"/>
    </source>
</evidence>
<dbReference type="Pfam" id="PF13163">
    <property type="entry name" value="DUF3999"/>
    <property type="match status" value="1"/>
</dbReference>
<evidence type="ECO:0000313" key="3">
    <source>
        <dbReference type="EMBL" id="HEF27844.1"/>
    </source>
</evidence>
<dbReference type="AlphaFoldDB" id="A0A7C1WWW9"/>
<name>A0A7C1WWW9_9PSED</name>
<dbReference type="EMBL" id="DSIN01000032">
    <property type="protein sequence ID" value="HEF27844.1"/>
    <property type="molecule type" value="Genomic_DNA"/>
</dbReference>
<keyword evidence="1" id="KW-1133">Transmembrane helix</keyword>
<feature type="chain" id="PRO_5027632137" evidence="2">
    <location>
        <begin position="37"/>
        <end position="466"/>
    </location>
</feature>
<accession>A0A7C1WWW9</accession>
<evidence type="ECO:0000256" key="1">
    <source>
        <dbReference type="SAM" id="Phobius"/>
    </source>
</evidence>